<keyword evidence="2" id="KW-0132">Cell division</keyword>
<accession>A0A9X2PXY5</accession>
<evidence type="ECO:0000256" key="1">
    <source>
        <dbReference type="SAM" id="Coils"/>
    </source>
</evidence>
<keyword evidence="2" id="KW-0131">Cell cycle</keyword>
<feature type="coiled-coil region" evidence="1">
    <location>
        <begin position="37"/>
        <end position="71"/>
    </location>
</feature>
<dbReference type="RefSeq" id="WP_118830620.1">
    <property type="nucleotide sequence ID" value="NZ_CALTSD010000044.1"/>
</dbReference>
<dbReference type="EMBL" id="JANUAU010000010">
    <property type="protein sequence ID" value="MCS3678905.1"/>
    <property type="molecule type" value="Genomic_DNA"/>
</dbReference>
<dbReference type="AlphaFoldDB" id="A0A9X2PXY5"/>
<evidence type="ECO:0000313" key="2">
    <source>
        <dbReference type="EMBL" id="MCS3678905.1"/>
    </source>
</evidence>
<evidence type="ECO:0000313" key="3">
    <source>
        <dbReference type="Proteomes" id="UP001155027"/>
    </source>
</evidence>
<dbReference type="Proteomes" id="UP001155027">
    <property type="component" value="Unassembled WGS sequence"/>
</dbReference>
<keyword evidence="1" id="KW-0175">Coiled coil</keyword>
<gene>
    <name evidence="2" type="ORF">GGP71_002847</name>
</gene>
<reference evidence="2" key="1">
    <citation type="submission" date="2022-08" db="EMBL/GenBank/DDBJ databases">
        <title>Genomic Encyclopedia of Type Strains, Phase V (KMG-V): Genome sequencing to study the core and pangenomes of soil and plant-associated prokaryotes.</title>
        <authorList>
            <person name="Whitman W."/>
        </authorList>
    </citation>
    <scope>NUCLEOTIDE SEQUENCE</scope>
    <source>
        <strain evidence="2">0</strain>
    </source>
</reference>
<proteinExistence type="predicted"/>
<name>A0A9X2PXY5_9BACT</name>
<protein>
    <submittedName>
        <fullName evidence="2">Cell division protein FtsL</fullName>
    </submittedName>
</protein>
<sequence length="330" mass="36942">MFWPDSNQILLLTCLVLVCGAGTYLTYFHQQDTIASLEQKIEAKKQGQEKIRSLRADRANAESRLRTVRRRWRTRYKVVPATISSPDIVSYLTELTETGFQQFDVTSAGSEERDGYSVHTFDATGQAYFTNLYRFVWTIENNRPFYRIRGLSLSYLEERETDEESGRTTMDVLVSFDMEVEAIYGAATDLPAPTSPDEGEGTERLPVAKMEASPPLPSSVVPNPAPEINPFYPLVFEKVPPNQYDRLNVESAQLLSIVDGKAVFQTDEGLRQVGEGDRVYLGRIEEVSPSEGRVVARLNRGGIVDRVERTLGTESPLRVRGTDAASSTSP</sequence>
<comment type="caution">
    <text evidence="2">The sequence shown here is derived from an EMBL/GenBank/DDBJ whole genome shotgun (WGS) entry which is preliminary data.</text>
</comment>
<dbReference type="GO" id="GO:0051301">
    <property type="term" value="P:cell division"/>
    <property type="evidence" value="ECO:0007669"/>
    <property type="project" value="UniProtKB-KW"/>
</dbReference>
<organism evidence="2 3">
    <name type="scientific">Salinibacter ruber</name>
    <dbReference type="NCBI Taxonomy" id="146919"/>
    <lineage>
        <taxon>Bacteria</taxon>
        <taxon>Pseudomonadati</taxon>
        <taxon>Rhodothermota</taxon>
        <taxon>Rhodothermia</taxon>
        <taxon>Rhodothermales</taxon>
        <taxon>Salinibacteraceae</taxon>
        <taxon>Salinibacter</taxon>
    </lineage>
</organism>